<dbReference type="GO" id="GO:0019305">
    <property type="term" value="P:dTDP-rhamnose biosynthetic process"/>
    <property type="evidence" value="ECO:0007669"/>
    <property type="project" value="TreeGrafter"/>
</dbReference>
<dbReference type="InterPro" id="IPR011051">
    <property type="entry name" value="RmlC_Cupin_sf"/>
</dbReference>
<evidence type="ECO:0000256" key="1">
    <source>
        <dbReference type="PIRSR" id="PIRSR600888-3"/>
    </source>
</evidence>
<accession>A0A1F6AHX8</accession>
<dbReference type="GO" id="GO:0005829">
    <property type="term" value="C:cytosol"/>
    <property type="evidence" value="ECO:0007669"/>
    <property type="project" value="TreeGrafter"/>
</dbReference>
<gene>
    <name evidence="2" type="ORF">A3A79_02175</name>
</gene>
<reference evidence="2 3" key="1">
    <citation type="journal article" date="2016" name="Nat. Commun.">
        <title>Thousands of microbial genomes shed light on interconnected biogeochemical processes in an aquifer system.</title>
        <authorList>
            <person name="Anantharaman K."/>
            <person name="Brown C.T."/>
            <person name="Hug L.A."/>
            <person name="Sharon I."/>
            <person name="Castelle C.J."/>
            <person name="Probst A.J."/>
            <person name="Thomas B.C."/>
            <person name="Singh A."/>
            <person name="Wilkins M.J."/>
            <person name="Karaoz U."/>
            <person name="Brodie E.L."/>
            <person name="Williams K.H."/>
            <person name="Hubbard S.S."/>
            <person name="Banfield J.F."/>
        </authorList>
    </citation>
    <scope>NUCLEOTIDE SEQUENCE [LARGE SCALE GENOMIC DNA]</scope>
</reference>
<dbReference type="GO" id="GO:0000271">
    <property type="term" value="P:polysaccharide biosynthetic process"/>
    <property type="evidence" value="ECO:0007669"/>
    <property type="project" value="TreeGrafter"/>
</dbReference>
<dbReference type="GO" id="GO:0008830">
    <property type="term" value="F:dTDP-4-dehydrorhamnose 3,5-epimerase activity"/>
    <property type="evidence" value="ECO:0007669"/>
    <property type="project" value="InterPro"/>
</dbReference>
<evidence type="ECO:0000313" key="3">
    <source>
        <dbReference type="Proteomes" id="UP000178759"/>
    </source>
</evidence>
<proteinExistence type="predicted"/>
<comment type="caution">
    <text evidence="2">The sequence shown here is derived from an EMBL/GenBank/DDBJ whole genome shotgun (WGS) entry which is preliminary data.</text>
</comment>
<dbReference type="InterPro" id="IPR000888">
    <property type="entry name" value="RmlC-like"/>
</dbReference>
<dbReference type="SUPFAM" id="SSF51182">
    <property type="entry name" value="RmlC-like cupins"/>
    <property type="match status" value="1"/>
</dbReference>
<dbReference type="PANTHER" id="PTHR21047:SF2">
    <property type="entry name" value="THYMIDINE DIPHOSPHO-4-KETO-RHAMNOSE 3,5-EPIMERASE"/>
    <property type="match status" value="1"/>
</dbReference>
<feature type="site" description="Participates in a stacking interaction with the thymidine ring of dTDP-4-oxo-6-deoxyglucose" evidence="1">
    <location>
        <position position="147"/>
    </location>
</feature>
<protein>
    <recommendedName>
        <fullName evidence="4">Spore coat protein</fullName>
    </recommendedName>
</protein>
<name>A0A1F6AHX8_9BACT</name>
<dbReference type="EMBL" id="MFJV01000001">
    <property type="protein sequence ID" value="OGG23983.1"/>
    <property type="molecule type" value="Genomic_DNA"/>
</dbReference>
<dbReference type="Proteomes" id="UP000178759">
    <property type="component" value="Unassembled WGS sequence"/>
</dbReference>
<organism evidence="2 3">
    <name type="scientific">Candidatus Gottesmanbacteria bacterium RIFCSPLOWO2_01_FULL_43_11b</name>
    <dbReference type="NCBI Taxonomy" id="1798392"/>
    <lineage>
        <taxon>Bacteria</taxon>
        <taxon>Candidatus Gottesmaniibacteriota</taxon>
    </lineage>
</organism>
<dbReference type="AlphaFoldDB" id="A0A1F6AHX8"/>
<evidence type="ECO:0000313" key="2">
    <source>
        <dbReference type="EMBL" id="OGG23983.1"/>
    </source>
</evidence>
<dbReference type="STRING" id="1798392.A3A79_02175"/>
<dbReference type="PANTHER" id="PTHR21047">
    <property type="entry name" value="DTDP-6-DEOXY-D-GLUCOSE-3,5 EPIMERASE"/>
    <property type="match status" value="1"/>
</dbReference>
<dbReference type="InterPro" id="IPR014710">
    <property type="entry name" value="RmlC-like_jellyroll"/>
</dbReference>
<sequence length="172" mass="19674">MADPKIYTQDYSPKELINGVKVIQLKRAVGEEGDFSELMRFDGKGESETFSGFHIAQLNYSTQFPGSIKAWHMHLDQDEIWYVPQHSQLLAGLWDIRKDSKTKGMTNRVTLGGGSNKMLYIPRGVAHGAVNFSKKLGIILYFVTEHFNKEKPDEHRIAWDALGSDFWKPERD</sequence>
<dbReference type="Gene3D" id="2.60.120.10">
    <property type="entry name" value="Jelly Rolls"/>
    <property type="match status" value="1"/>
</dbReference>
<dbReference type="Pfam" id="PF00908">
    <property type="entry name" value="dTDP_sugar_isom"/>
    <property type="match status" value="1"/>
</dbReference>
<evidence type="ECO:0008006" key="4">
    <source>
        <dbReference type="Google" id="ProtNLM"/>
    </source>
</evidence>